<feature type="transmembrane region" description="Helical" evidence="1">
    <location>
        <begin position="139"/>
        <end position="157"/>
    </location>
</feature>
<keyword evidence="1" id="KW-0812">Transmembrane</keyword>
<name>A0ABR8U9Q1_9BACL</name>
<comment type="caution">
    <text evidence="2">The sequence shown here is derived from an EMBL/GenBank/DDBJ whole genome shotgun (WGS) entry which is preliminary data.</text>
</comment>
<proteinExistence type="predicted"/>
<accession>A0ABR8U9Q1</accession>
<evidence type="ECO:0000313" key="2">
    <source>
        <dbReference type="EMBL" id="MBD7984751.1"/>
    </source>
</evidence>
<keyword evidence="1" id="KW-0472">Membrane</keyword>
<dbReference type="Proteomes" id="UP000626786">
    <property type="component" value="Unassembled WGS sequence"/>
</dbReference>
<feature type="transmembrane region" description="Helical" evidence="1">
    <location>
        <begin position="99"/>
        <end position="119"/>
    </location>
</feature>
<reference evidence="2 3" key="1">
    <citation type="submission" date="2020-08" db="EMBL/GenBank/DDBJ databases">
        <title>A Genomic Blueprint of the Chicken Gut Microbiome.</title>
        <authorList>
            <person name="Gilroy R."/>
            <person name="Ravi A."/>
            <person name="Getino M."/>
            <person name="Pursley I."/>
            <person name="Horton D.L."/>
            <person name="Alikhan N.-F."/>
            <person name="Baker D."/>
            <person name="Gharbi K."/>
            <person name="Hall N."/>
            <person name="Watson M."/>
            <person name="Adriaenssens E.M."/>
            <person name="Foster-Nyarko E."/>
            <person name="Jarju S."/>
            <person name="Secka A."/>
            <person name="Antonio M."/>
            <person name="Oren A."/>
            <person name="Chaudhuri R."/>
            <person name="La Ragione R.M."/>
            <person name="Hildebrand F."/>
            <person name="Pallen M.J."/>
        </authorList>
    </citation>
    <scope>NUCLEOTIDE SEQUENCE [LARGE SCALE GENOMIC DNA]</scope>
    <source>
        <strain evidence="2 3">Sa2YVA2</strain>
    </source>
</reference>
<evidence type="ECO:0000313" key="3">
    <source>
        <dbReference type="Proteomes" id="UP000626786"/>
    </source>
</evidence>
<feature type="transmembrane region" description="Helical" evidence="1">
    <location>
        <begin position="16"/>
        <end position="34"/>
    </location>
</feature>
<sequence>MTSKQNIDQQVKADNLIVFIFFLHLLSLLGASAVPEGRFLFWLPINLTVEVLIIVRLILLWKRYSKHEPRRYNSIQLYWMLTGLSFFMMMPFVKITFGTFAFLPMLTIAILLFLFSHLWKERIASVFVNPKKKGQLVKWPKALAVIIIIGIVIMTALRFTPAHPNDGLSVFLFLLGGFSIFIATPFSLSGERIEELKQD</sequence>
<dbReference type="EMBL" id="JACSQN010000007">
    <property type="protein sequence ID" value="MBD7984751.1"/>
    <property type="molecule type" value="Genomic_DNA"/>
</dbReference>
<gene>
    <name evidence="2" type="ORF">H9649_09170</name>
</gene>
<feature type="transmembrane region" description="Helical" evidence="1">
    <location>
        <begin position="40"/>
        <end position="61"/>
    </location>
</feature>
<keyword evidence="1" id="KW-1133">Transmembrane helix</keyword>
<protein>
    <submittedName>
        <fullName evidence="2">Uncharacterized protein</fullName>
    </submittedName>
</protein>
<dbReference type="RefSeq" id="WP_191694449.1">
    <property type="nucleotide sequence ID" value="NZ_JACSQN010000007.1"/>
</dbReference>
<feature type="transmembrane region" description="Helical" evidence="1">
    <location>
        <begin position="169"/>
        <end position="188"/>
    </location>
</feature>
<feature type="transmembrane region" description="Helical" evidence="1">
    <location>
        <begin position="73"/>
        <end position="93"/>
    </location>
</feature>
<organism evidence="2 3">
    <name type="scientific">Sporosarcina quadrami</name>
    <dbReference type="NCBI Taxonomy" id="2762234"/>
    <lineage>
        <taxon>Bacteria</taxon>
        <taxon>Bacillati</taxon>
        <taxon>Bacillota</taxon>
        <taxon>Bacilli</taxon>
        <taxon>Bacillales</taxon>
        <taxon>Caryophanaceae</taxon>
        <taxon>Sporosarcina</taxon>
    </lineage>
</organism>
<keyword evidence="3" id="KW-1185">Reference proteome</keyword>
<evidence type="ECO:0000256" key="1">
    <source>
        <dbReference type="SAM" id="Phobius"/>
    </source>
</evidence>